<dbReference type="InterPro" id="IPR048395">
    <property type="entry name" value="Glyco_hydro_31_C"/>
</dbReference>
<evidence type="ECO:0000256" key="1">
    <source>
        <dbReference type="ARBA" id="ARBA00007806"/>
    </source>
</evidence>
<evidence type="ECO:0000256" key="5">
    <source>
        <dbReference type="RuleBase" id="RU361185"/>
    </source>
</evidence>
<dbReference type="CDD" id="cd06592">
    <property type="entry name" value="GH31_NET37"/>
    <property type="match status" value="1"/>
</dbReference>
<name>U5EPD4_9DIPT</name>
<evidence type="ECO:0000256" key="6">
    <source>
        <dbReference type="SAM" id="SignalP"/>
    </source>
</evidence>
<keyword evidence="2 6" id="KW-0732">Signal</keyword>
<dbReference type="PANTHER" id="PTHR43053:SF4">
    <property type="entry name" value="MYOGENESIS-REGULATING GLYCOSIDASE"/>
    <property type="match status" value="1"/>
</dbReference>
<dbReference type="InterPro" id="IPR000322">
    <property type="entry name" value="Glyco_hydro_31_TIM"/>
</dbReference>
<evidence type="ECO:0000256" key="3">
    <source>
        <dbReference type="ARBA" id="ARBA00022801"/>
    </source>
</evidence>
<feature type="signal peptide" evidence="6">
    <location>
        <begin position="1"/>
        <end position="20"/>
    </location>
</feature>
<dbReference type="EMBL" id="GANO01003733">
    <property type="protein sequence ID" value="JAB56138.1"/>
    <property type="molecule type" value="mRNA"/>
</dbReference>
<dbReference type="Gene3D" id="3.20.20.80">
    <property type="entry name" value="Glycosidases"/>
    <property type="match status" value="1"/>
</dbReference>
<dbReference type="PANTHER" id="PTHR43053">
    <property type="entry name" value="GLYCOSIDASE FAMILY 31"/>
    <property type="match status" value="1"/>
</dbReference>
<keyword evidence="3 5" id="KW-0378">Hydrolase</keyword>
<dbReference type="GO" id="GO:0004553">
    <property type="term" value="F:hydrolase activity, hydrolyzing O-glycosyl compounds"/>
    <property type="evidence" value="ECO:0007669"/>
    <property type="project" value="InterPro"/>
</dbReference>
<feature type="chain" id="PRO_5004660074" evidence="6">
    <location>
        <begin position="21"/>
        <end position="640"/>
    </location>
</feature>
<evidence type="ECO:0000313" key="9">
    <source>
        <dbReference type="EMBL" id="JAB56138.1"/>
    </source>
</evidence>
<keyword evidence="4 5" id="KW-0326">Glycosidase</keyword>
<dbReference type="InterPro" id="IPR050985">
    <property type="entry name" value="Alpha-glycosidase_related"/>
</dbReference>
<dbReference type="GO" id="GO:0005975">
    <property type="term" value="P:carbohydrate metabolic process"/>
    <property type="evidence" value="ECO:0007669"/>
    <property type="project" value="InterPro"/>
</dbReference>
<evidence type="ECO:0000256" key="4">
    <source>
        <dbReference type="ARBA" id="ARBA00023295"/>
    </source>
</evidence>
<proteinExistence type="evidence at transcript level"/>
<accession>U5EPD4</accession>
<protein>
    <submittedName>
        <fullName evidence="9">Uncharacterized protein</fullName>
    </submittedName>
</protein>
<comment type="similarity">
    <text evidence="1 5">Belongs to the glycosyl hydrolase 31 family.</text>
</comment>
<sequence length="640" mass="73582">MWKLLVLIVCGSSLVATIYAEKLELKFEESKVVVQLDESGSNFVVKNGDKTVQKIFLGNNGVGSAYKATEIAHGYVLEGNNAKIEIKAEVNEKDYSVLSVSRKNLAKEQRIYDCVDLMNANWFGGPQQKYQYWPIQKLQFNNYSYVSKEADNCAVAERYWFNSLGSYIYVSDETPLFLDQNVGEPGFLCFSAQLVPPYNVHVDTFEFVYKVGVASNARTIHMKAVERVLGKPTGHPNEKMVRYPIWSTWARYKRDIDHKVVLEFADEINKYKFKNSQYELDDDWEICYGALEFRASKFPNIADTIRELKARNFNVTLWIHPFINEVCEPYFTDAKRKGYLVADPNGNTKTQWWNSVKNDAGYVDFSKPEAAEWFSQRLRKILTGTGIDSFKFDAGEASWSPPDPVQNGPKNLHPHIIITDYIRTVGKFGDLVEVRSAFKTQDLPIFLRMIDKDSEWHWNNGLPTLVTTLLQLNMVGYPLVLPDMIGGNGYNDHPPNKEMFIRWLQANVFMPSLQFSYVPWDYDNETIELSRKFCDLHDQYTNVIMERFKLAVSKGDPVNPPIWWIDPEDVTAQRVYDEFLLGEDILAAPVLTENTVARDIYLPKGQWKDGNDQSKTYIGPILIKNHPAPLSVLPYFIRQP</sequence>
<dbReference type="InterPro" id="IPR017853">
    <property type="entry name" value="GH"/>
</dbReference>
<dbReference type="AlphaFoldDB" id="U5EPD4"/>
<dbReference type="Gene3D" id="2.60.40.1180">
    <property type="entry name" value="Golgi alpha-mannosidase II"/>
    <property type="match status" value="1"/>
</dbReference>
<dbReference type="Pfam" id="PF21365">
    <property type="entry name" value="Glyco_hydro_31_3rd"/>
    <property type="match status" value="1"/>
</dbReference>
<dbReference type="SUPFAM" id="SSF51445">
    <property type="entry name" value="(Trans)glycosidases"/>
    <property type="match status" value="1"/>
</dbReference>
<feature type="domain" description="Glycoside hydrolase family 31 TIM barrel" evidence="7">
    <location>
        <begin position="247"/>
        <end position="537"/>
    </location>
</feature>
<dbReference type="SUPFAM" id="SSF51011">
    <property type="entry name" value="Glycosyl hydrolase domain"/>
    <property type="match status" value="1"/>
</dbReference>
<dbReference type="Pfam" id="PF01055">
    <property type="entry name" value="Glyco_hydro_31_2nd"/>
    <property type="match status" value="1"/>
</dbReference>
<dbReference type="InterPro" id="IPR013780">
    <property type="entry name" value="Glyco_hydro_b"/>
</dbReference>
<evidence type="ECO:0000256" key="2">
    <source>
        <dbReference type="ARBA" id="ARBA00022729"/>
    </source>
</evidence>
<evidence type="ECO:0000259" key="7">
    <source>
        <dbReference type="Pfam" id="PF01055"/>
    </source>
</evidence>
<evidence type="ECO:0000259" key="8">
    <source>
        <dbReference type="Pfam" id="PF21365"/>
    </source>
</evidence>
<reference evidence="9" key="1">
    <citation type="journal article" date="2014" name="Insect Biochem. Mol. Biol.">
        <title>An insight into the sialome of the frog biting fly, Corethrella appendiculata.</title>
        <authorList>
            <person name="Ribeiro J.M.C."/>
            <person name="Chagas A.C."/>
            <person name="Pham V.M."/>
            <person name="Lounibos L.P."/>
            <person name="Calvo E."/>
        </authorList>
    </citation>
    <scope>NUCLEOTIDE SEQUENCE</scope>
    <source>
        <tissue evidence="9">Salivary glands</tissue>
    </source>
</reference>
<organism evidence="9">
    <name type="scientific">Corethrella appendiculata</name>
    <dbReference type="NCBI Taxonomy" id="1370023"/>
    <lineage>
        <taxon>Eukaryota</taxon>
        <taxon>Metazoa</taxon>
        <taxon>Ecdysozoa</taxon>
        <taxon>Arthropoda</taxon>
        <taxon>Hexapoda</taxon>
        <taxon>Insecta</taxon>
        <taxon>Pterygota</taxon>
        <taxon>Neoptera</taxon>
        <taxon>Endopterygota</taxon>
        <taxon>Diptera</taxon>
        <taxon>Nematocera</taxon>
        <taxon>Culicoidea</taxon>
        <taxon>Chaoboridae</taxon>
        <taxon>Corethrella</taxon>
    </lineage>
</organism>
<feature type="domain" description="Glycosyl hydrolase family 31 C-terminal" evidence="8">
    <location>
        <begin position="555"/>
        <end position="639"/>
    </location>
</feature>